<feature type="domain" description="Yeast cell wall synthesis Kre9/Knh1-like N-terminal" evidence="3">
    <location>
        <begin position="29"/>
        <end position="107"/>
    </location>
</feature>
<evidence type="ECO:0000313" key="4">
    <source>
        <dbReference type="EMBL" id="KAG4411071.1"/>
    </source>
</evidence>
<dbReference type="PANTHER" id="PTHR40633">
    <property type="entry name" value="MATRIX PROTEIN, PUTATIVE (AFU_ORTHOLOGUE AFUA_8G05410)-RELATED"/>
    <property type="match status" value="1"/>
</dbReference>
<dbReference type="Pfam" id="PF10342">
    <property type="entry name" value="Kre9_KNH"/>
    <property type="match status" value="1"/>
</dbReference>
<dbReference type="AlphaFoldDB" id="A0A8H7VY56"/>
<evidence type="ECO:0000259" key="3">
    <source>
        <dbReference type="Pfam" id="PF10342"/>
    </source>
</evidence>
<evidence type="ECO:0000256" key="2">
    <source>
        <dbReference type="SAM" id="SignalP"/>
    </source>
</evidence>
<keyword evidence="1 2" id="KW-0732">Signal</keyword>
<organism evidence="4 5">
    <name type="scientific">Cadophora malorum</name>
    <dbReference type="NCBI Taxonomy" id="108018"/>
    <lineage>
        <taxon>Eukaryota</taxon>
        <taxon>Fungi</taxon>
        <taxon>Dikarya</taxon>
        <taxon>Ascomycota</taxon>
        <taxon>Pezizomycotina</taxon>
        <taxon>Leotiomycetes</taxon>
        <taxon>Helotiales</taxon>
        <taxon>Ploettnerulaceae</taxon>
        <taxon>Cadophora</taxon>
    </lineage>
</organism>
<feature type="chain" id="PRO_5034687554" description="Yeast cell wall synthesis Kre9/Knh1-like N-terminal domain-containing protein" evidence="2">
    <location>
        <begin position="20"/>
        <end position="146"/>
    </location>
</feature>
<evidence type="ECO:0000313" key="5">
    <source>
        <dbReference type="Proteomes" id="UP000664132"/>
    </source>
</evidence>
<dbReference type="OrthoDB" id="5589325at2759"/>
<dbReference type="PANTHER" id="PTHR40633:SF1">
    <property type="entry name" value="GPI ANCHORED SERINE-THREONINE RICH PROTEIN (AFU_ORTHOLOGUE AFUA_1G03630)"/>
    <property type="match status" value="1"/>
</dbReference>
<proteinExistence type="predicted"/>
<accession>A0A8H7VY56</accession>
<dbReference type="EMBL" id="JAFJYH010000527">
    <property type="protein sequence ID" value="KAG4411071.1"/>
    <property type="molecule type" value="Genomic_DNA"/>
</dbReference>
<gene>
    <name evidence="4" type="ORF">IFR04_015792</name>
</gene>
<sequence>MKLLSLLALVAPAFPSISALRFTNLKFNNITTGKPFNLTWSDASGPVEITLLKGATPAFFASAGVIASNLTSTSHLWTPSTDLYRDIYDIMFKDSTGIPVYSFQFEILGGRITETSTLSSSSSATSAAPSYTAIFAYPPSGSLRGS</sequence>
<dbReference type="InterPro" id="IPR018466">
    <property type="entry name" value="Kre9/Knh1-like_N"/>
</dbReference>
<keyword evidence="5" id="KW-1185">Reference proteome</keyword>
<dbReference type="Proteomes" id="UP000664132">
    <property type="component" value="Unassembled WGS sequence"/>
</dbReference>
<feature type="signal peptide" evidence="2">
    <location>
        <begin position="1"/>
        <end position="19"/>
    </location>
</feature>
<comment type="caution">
    <text evidence="4">The sequence shown here is derived from an EMBL/GenBank/DDBJ whole genome shotgun (WGS) entry which is preliminary data.</text>
</comment>
<evidence type="ECO:0000256" key="1">
    <source>
        <dbReference type="ARBA" id="ARBA00022729"/>
    </source>
</evidence>
<protein>
    <recommendedName>
        <fullName evidence="3">Yeast cell wall synthesis Kre9/Knh1-like N-terminal domain-containing protein</fullName>
    </recommendedName>
</protein>
<name>A0A8H7VY56_9HELO</name>
<dbReference type="InterPro" id="IPR052982">
    <property type="entry name" value="SRP1/TIP1-like"/>
</dbReference>
<reference evidence="4" key="1">
    <citation type="submission" date="2021-02" db="EMBL/GenBank/DDBJ databases">
        <title>Genome sequence Cadophora malorum strain M34.</title>
        <authorList>
            <person name="Stefanovic E."/>
            <person name="Vu D."/>
            <person name="Scully C."/>
            <person name="Dijksterhuis J."/>
            <person name="Roader J."/>
            <person name="Houbraken J."/>
        </authorList>
    </citation>
    <scope>NUCLEOTIDE SEQUENCE</scope>
    <source>
        <strain evidence="4">M34</strain>
    </source>
</reference>